<evidence type="ECO:0000313" key="2">
    <source>
        <dbReference type="Proteomes" id="UP000789860"/>
    </source>
</evidence>
<protein>
    <submittedName>
        <fullName evidence="1">3762_t:CDS:1</fullName>
    </submittedName>
</protein>
<name>A0ACA9JUA7_9GLOM</name>
<accession>A0ACA9JUA7</accession>
<dbReference type="Proteomes" id="UP000789860">
    <property type="component" value="Unassembled WGS sequence"/>
</dbReference>
<reference evidence="1" key="1">
    <citation type="submission" date="2021-06" db="EMBL/GenBank/DDBJ databases">
        <authorList>
            <person name="Kallberg Y."/>
            <person name="Tangrot J."/>
            <person name="Rosling A."/>
        </authorList>
    </citation>
    <scope>NUCLEOTIDE SEQUENCE</scope>
    <source>
        <strain evidence="1">AU212A</strain>
    </source>
</reference>
<proteinExistence type="predicted"/>
<keyword evidence="2" id="KW-1185">Reference proteome</keyword>
<organism evidence="1 2">
    <name type="scientific">Scutellospora calospora</name>
    <dbReference type="NCBI Taxonomy" id="85575"/>
    <lineage>
        <taxon>Eukaryota</taxon>
        <taxon>Fungi</taxon>
        <taxon>Fungi incertae sedis</taxon>
        <taxon>Mucoromycota</taxon>
        <taxon>Glomeromycotina</taxon>
        <taxon>Glomeromycetes</taxon>
        <taxon>Diversisporales</taxon>
        <taxon>Gigasporaceae</taxon>
        <taxon>Scutellospora</taxon>
    </lineage>
</organism>
<dbReference type="EMBL" id="CAJVPM010000069">
    <property type="protein sequence ID" value="CAG8435372.1"/>
    <property type="molecule type" value="Genomic_DNA"/>
</dbReference>
<comment type="caution">
    <text evidence="1">The sequence shown here is derived from an EMBL/GenBank/DDBJ whole genome shotgun (WGS) entry which is preliminary data.</text>
</comment>
<gene>
    <name evidence="1" type="ORF">SCALOS_LOCUS180</name>
</gene>
<evidence type="ECO:0000313" key="1">
    <source>
        <dbReference type="EMBL" id="CAG8435372.1"/>
    </source>
</evidence>
<sequence length="253" mass="28174">MDVPKGLVTFCIRKDLSGIHSGIENATVVYSGRASLLVDYDDITYAHCEVTHRCAKQYKGVAIGIIVAPSMDTFTPGERRNTGLKKKYAEIEAENIELKAENMKVKAVNAKLKQTLKEHEIRITNLEQIDKEKTVTNTSQSPGNDRVGAISKKLFRITPLPVEDLDDSDEIELTKNQNIDLSRDLQNCMLIASPDSIEISSKDISAFSLCGSYNSTLVMFGGDFDKHTRSVCDLKTERMFMFSGIIDILDTKT</sequence>